<proteinExistence type="predicted"/>
<dbReference type="RefSeq" id="WP_138591062.1">
    <property type="nucleotide sequence ID" value="NZ_PNBX01000024.1"/>
</dbReference>
<dbReference type="EMBL" id="PNBX01000024">
    <property type="protein sequence ID" value="TMO69073.1"/>
    <property type="molecule type" value="Genomic_DNA"/>
</dbReference>
<reference evidence="1 2" key="1">
    <citation type="submission" date="2018-01" db="EMBL/GenBank/DDBJ databases">
        <authorList>
            <person name="Paulsen S."/>
            <person name="Gram L.K."/>
        </authorList>
    </citation>
    <scope>NUCLEOTIDE SEQUENCE [LARGE SCALE GENOMIC DNA]</scope>
    <source>
        <strain evidence="1 2">S3790</strain>
    </source>
</reference>
<reference evidence="2" key="2">
    <citation type="submission" date="2019-06" db="EMBL/GenBank/DDBJ databases">
        <title>Co-occurence of chitin degradation, pigmentation and bioactivity in marine Pseudoalteromonas.</title>
        <authorList>
            <person name="Sonnenschein E.C."/>
            <person name="Bech P.K."/>
        </authorList>
    </citation>
    <scope>NUCLEOTIDE SEQUENCE [LARGE SCALE GENOMIC DNA]</scope>
    <source>
        <strain evidence="2">S3790</strain>
    </source>
</reference>
<dbReference type="Proteomes" id="UP000307217">
    <property type="component" value="Unassembled WGS sequence"/>
</dbReference>
<sequence length="240" mass="26929">MNDDKQPTLHALGIRYGLHDADSPTPLDNVLAISAWHSALGRMIAYTWKNWDNDQELSYIVKFPEYYLAKFGFFPQIPAYQTKVRFVIKKGDSVKFTHGDNSEGGKVEAISQSNDADKIVQQLRPSPSYIYEHAEYPTTPDIQSVTSILGDEENPTDAKIKQKLADLLGLKLANENADLPALHNGWHFDNLNELTGCFIVTIPPKPNLSHIEDNGQKSMIESQAISDFMDICRSQPFTSC</sequence>
<evidence type="ECO:0000313" key="1">
    <source>
        <dbReference type="EMBL" id="TMO69073.1"/>
    </source>
</evidence>
<name>A0A5S3VC41_9GAMM</name>
<organism evidence="1 2">
    <name type="scientific">Pseudoalteromonas aurantia</name>
    <dbReference type="NCBI Taxonomy" id="43654"/>
    <lineage>
        <taxon>Bacteria</taxon>
        <taxon>Pseudomonadati</taxon>
        <taxon>Pseudomonadota</taxon>
        <taxon>Gammaproteobacteria</taxon>
        <taxon>Alteromonadales</taxon>
        <taxon>Pseudoalteromonadaceae</taxon>
        <taxon>Pseudoalteromonas</taxon>
    </lineage>
</organism>
<gene>
    <name evidence="1" type="ORF">CWC19_06460</name>
</gene>
<dbReference type="OrthoDB" id="6314253at2"/>
<evidence type="ECO:0000313" key="2">
    <source>
        <dbReference type="Proteomes" id="UP000307217"/>
    </source>
</evidence>
<protein>
    <submittedName>
        <fullName evidence="1">Uncharacterized protein</fullName>
    </submittedName>
</protein>
<dbReference type="AlphaFoldDB" id="A0A5S3VC41"/>
<accession>A0A5S3VC41</accession>
<comment type="caution">
    <text evidence="1">The sequence shown here is derived from an EMBL/GenBank/DDBJ whole genome shotgun (WGS) entry which is preliminary data.</text>
</comment>